<dbReference type="PANTHER" id="PTHR21624">
    <property type="entry name" value="STEROL DESATURASE-RELATED PROTEIN"/>
    <property type="match status" value="1"/>
</dbReference>
<dbReference type="InterPro" id="IPR006694">
    <property type="entry name" value="Fatty_acid_hydroxylase"/>
</dbReference>
<dbReference type="OrthoDB" id="9770329at2"/>
<evidence type="ECO:0000256" key="7">
    <source>
        <dbReference type="SAM" id="Phobius"/>
    </source>
</evidence>
<dbReference type="InterPro" id="IPR051689">
    <property type="entry name" value="Sterol_desaturase/TMEM195"/>
</dbReference>
<evidence type="ECO:0000256" key="2">
    <source>
        <dbReference type="ARBA" id="ARBA00022692"/>
    </source>
</evidence>
<evidence type="ECO:0000256" key="5">
    <source>
        <dbReference type="ARBA" id="ARBA00023098"/>
    </source>
</evidence>
<keyword evidence="3 7" id="KW-1133">Transmembrane helix</keyword>
<evidence type="ECO:0000256" key="4">
    <source>
        <dbReference type="ARBA" id="ARBA00023002"/>
    </source>
</evidence>
<proteinExistence type="predicted"/>
<dbReference type="GO" id="GO:0008610">
    <property type="term" value="P:lipid biosynthetic process"/>
    <property type="evidence" value="ECO:0007669"/>
    <property type="project" value="InterPro"/>
</dbReference>
<dbReference type="GO" id="GO:0005506">
    <property type="term" value="F:iron ion binding"/>
    <property type="evidence" value="ECO:0007669"/>
    <property type="project" value="InterPro"/>
</dbReference>
<evidence type="ECO:0000256" key="1">
    <source>
        <dbReference type="ARBA" id="ARBA00004127"/>
    </source>
</evidence>
<name>A0A3D9HMN1_9FLAO</name>
<dbReference type="AlphaFoldDB" id="A0A3D9HMN1"/>
<feature type="transmembrane region" description="Helical" evidence="7">
    <location>
        <begin position="47"/>
        <end position="71"/>
    </location>
</feature>
<keyword evidence="4" id="KW-0560">Oxidoreductase</keyword>
<keyword evidence="2 7" id="KW-0812">Transmembrane</keyword>
<sequence length="304" mass="35193">METISLNPIVFAAPLLIALIIGEIIYSKLKGHTKLYYWKDFLASAGSGLATLLLNPVAKFIFSAILFYGVYNLFNPIVEGVRINLLGYEAFGWAWYTWILALFLNDFSHYWVHRCNHTVRIMWAAHMVHHSSEHYNYGTALRLSCIAIFYKPLFYLWLPAIGFHPEMIIVCMGVESVWQFLLHTSYCPKLGWLEFLLITPKQHQVHHATNLQYLDKNHGAIFSIFDRLFGTWKEFQEEDDINYGVLHGPNSYNPIKITTYEFKAIWLDVKNAKSLKEVFMYVFGPPGWSPDGSSLTVKQLQQKL</sequence>
<dbReference type="RefSeq" id="WP_116039109.1">
    <property type="nucleotide sequence ID" value="NZ_QRDX01000001.1"/>
</dbReference>
<dbReference type="GO" id="GO:0050479">
    <property type="term" value="F:glyceryl-ether monooxygenase activity"/>
    <property type="evidence" value="ECO:0007669"/>
    <property type="project" value="TreeGrafter"/>
</dbReference>
<dbReference type="GO" id="GO:0006643">
    <property type="term" value="P:membrane lipid metabolic process"/>
    <property type="evidence" value="ECO:0007669"/>
    <property type="project" value="TreeGrafter"/>
</dbReference>
<accession>A0A3D9HMN1</accession>
<feature type="domain" description="Fatty acid hydroxylase" evidence="8">
    <location>
        <begin position="98"/>
        <end position="231"/>
    </location>
</feature>
<evidence type="ECO:0000256" key="6">
    <source>
        <dbReference type="ARBA" id="ARBA00023136"/>
    </source>
</evidence>
<organism evidence="9 10">
    <name type="scientific">Seonamhaeicola aphaedonensis</name>
    <dbReference type="NCBI Taxonomy" id="1461338"/>
    <lineage>
        <taxon>Bacteria</taxon>
        <taxon>Pseudomonadati</taxon>
        <taxon>Bacteroidota</taxon>
        <taxon>Flavobacteriia</taxon>
        <taxon>Flavobacteriales</taxon>
        <taxon>Flavobacteriaceae</taxon>
    </lineage>
</organism>
<feature type="transmembrane region" description="Helical" evidence="7">
    <location>
        <begin position="91"/>
        <end position="112"/>
    </location>
</feature>
<evidence type="ECO:0000313" key="10">
    <source>
        <dbReference type="Proteomes" id="UP000256629"/>
    </source>
</evidence>
<dbReference type="EMBL" id="QRDX01000001">
    <property type="protein sequence ID" value="RED50156.1"/>
    <property type="molecule type" value="Genomic_DNA"/>
</dbReference>
<keyword evidence="10" id="KW-1185">Reference proteome</keyword>
<dbReference type="Proteomes" id="UP000256629">
    <property type="component" value="Unassembled WGS sequence"/>
</dbReference>
<gene>
    <name evidence="9" type="ORF">DFQ02_101179</name>
</gene>
<protein>
    <submittedName>
        <fullName evidence="9">Fatty acid hydroxylase family protein</fullName>
    </submittedName>
</protein>
<comment type="subcellular location">
    <subcellularLocation>
        <location evidence="1">Endomembrane system</location>
        <topology evidence="1">Multi-pass membrane protein</topology>
    </subcellularLocation>
</comment>
<evidence type="ECO:0000313" key="9">
    <source>
        <dbReference type="EMBL" id="RED50156.1"/>
    </source>
</evidence>
<evidence type="ECO:0000259" key="8">
    <source>
        <dbReference type="Pfam" id="PF04116"/>
    </source>
</evidence>
<feature type="transmembrane region" description="Helical" evidence="7">
    <location>
        <begin position="6"/>
        <end position="26"/>
    </location>
</feature>
<comment type="caution">
    <text evidence="9">The sequence shown here is derived from an EMBL/GenBank/DDBJ whole genome shotgun (WGS) entry which is preliminary data.</text>
</comment>
<keyword evidence="6 7" id="KW-0472">Membrane</keyword>
<dbReference type="GO" id="GO:0012505">
    <property type="term" value="C:endomembrane system"/>
    <property type="evidence" value="ECO:0007669"/>
    <property type="project" value="UniProtKB-SubCell"/>
</dbReference>
<dbReference type="GO" id="GO:0016020">
    <property type="term" value="C:membrane"/>
    <property type="evidence" value="ECO:0007669"/>
    <property type="project" value="GOC"/>
</dbReference>
<dbReference type="PANTHER" id="PTHR21624:SF1">
    <property type="entry name" value="ALKYLGLYCEROL MONOOXYGENASE"/>
    <property type="match status" value="1"/>
</dbReference>
<keyword evidence="5" id="KW-0443">Lipid metabolism</keyword>
<dbReference type="Pfam" id="PF04116">
    <property type="entry name" value="FA_hydroxylase"/>
    <property type="match status" value="1"/>
</dbReference>
<reference evidence="9 10" key="1">
    <citation type="submission" date="2018-07" db="EMBL/GenBank/DDBJ databases">
        <title>Genomic Encyclopedia of Type Strains, Phase III (KMG-III): the genomes of soil and plant-associated and newly described type strains.</title>
        <authorList>
            <person name="Whitman W."/>
        </authorList>
    </citation>
    <scope>NUCLEOTIDE SEQUENCE [LARGE SCALE GENOMIC DNA]</scope>
    <source>
        <strain evidence="9 10">CECT 8487</strain>
    </source>
</reference>
<evidence type="ECO:0000256" key="3">
    <source>
        <dbReference type="ARBA" id="ARBA00022989"/>
    </source>
</evidence>